<evidence type="ECO:0000313" key="3">
    <source>
        <dbReference type="EMBL" id="EEG78598.1"/>
    </source>
</evidence>
<dbReference type="AlphaFoldDB" id="C0GD77"/>
<evidence type="ECO:0000256" key="1">
    <source>
        <dbReference type="SAM" id="Phobius"/>
    </source>
</evidence>
<name>C0GD77_DETAL</name>
<keyword evidence="4" id="KW-1185">Reference proteome</keyword>
<dbReference type="Pfam" id="PF13786">
    <property type="entry name" value="DUF4179"/>
    <property type="match status" value="1"/>
</dbReference>
<dbReference type="Proteomes" id="UP000006443">
    <property type="component" value="Unassembled WGS sequence"/>
</dbReference>
<dbReference type="EMBL" id="ACJM01000002">
    <property type="protein sequence ID" value="EEG78598.1"/>
    <property type="molecule type" value="Genomic_DNA"/>
</dbReference>
<keyword evidence="1" id="KW-1133">Transmembrane helix</keyword>
<dbReference type="RefSeq" id="WP_008514600.1">
    <property type="nucleotide sequence ID" value="NZ_ACJM01000002.1"/>
</dbReference>
<proteinExistence type="predicted"/>
<keyword evidence="1" id="KW-0472">Membrane</keyword>
<accession>C0GD77</accession>
<evidence type="ECO:0000313" key="4">
    <source>
        <dbReference type="Proteomes" id="UP000006443"/>
    </source>
</evidence>
<keyword evidence="1" id="KW-0812">Transmembrane</keyword>
<sequence>MTDKNDEKLLDQYIDNLEKKSIEVPTMLEERIKERIDKVEIKKKSINPFLSKVLVASLLLVTLFSASVRFFPGFAAYAGNFPVLRIAVDWLQGDSGTEHARREGYNQIPGFTVEKDSYVLKFDNIMLDEDRLVMSIQLFTEDQTGYDEDKRLEVRYTDFADSGGLQQVEYETETEAIIEIREEKVFADNELREFLASNPEHINLEVVLSERGSQTIYEFGSIKIPINSEQILFSQKYSIETITNLEKGLLTLHNFTVSPTRMRLDVSFDMEDGYYFTSFENPRLMDAGGNAYQSEGLVSINTSDVERSMFFVPSIYFDDPHTEMYFAFDGVWVGSEYDDTFTLSLNDEYPKSINFMGEEIIIEQVSYRGSGNGEGYLHSAGDDLVIEIRKPENVWLENMEIDGEISSHAWSTGLDEDGNPRPHLYGLNVEYRDEYEVTLLFSGRLMDGLQEIKMDLE</sequence>
<feature type="transmembrane region" description="Helical" evidence="1">
    <location>
        <begin position="49"/>
        <end position="71"/>
    </location>
</feature>
<dbReference type="OrthoDB" id="2651437at2"/>
<gene>
    <name evidence="3" type="ORF">DealDRAFT_0528</name>
</gene>
<dbReference type="eggNOG" id="ENOG5033AE9">
    <property type="taxonomic scope" value="Bacteria"/>
</dbReference>
<reference evidence="3 4" key="1">
    <citation type="submission" date="2009-02" db="EMBL/GenBank/DDBJ databases">
        <title>Sequencing of the draft genome and assembly of Dethiobacter alkaliphilus AHT 1.</title>
        <authorList>
            <consortium name="US DOE Joint Genome Institute (JGI-PGF)"/>
            <person name="Lucas S."/>
            <person name="Copeland A."/>
            <person name="Lapidus A."/>
            <person name="Glavina del Rio T."/>
            <person name="Dalin E."/>
            <person name="Tice H."/>
            <person name="Bruce D."/>
            <person name="Goodwin L."/>
            <person name="Pitluck S."/>
            <person name="Larimer F."/>
            <person name="Land M.L."/>
            <person name="Hauser L."/>
            <person name="Muyzer G."/>
        </authorList>
    </citation>
    <scope>NUCLEOTIDE SEQUENCE [LARGE SCALE GENOMIC DNA]</scope>
    <source>
        <strain evidence="3 4">AHT 1</strain>
    </source>
</reference>
<dbReference type="InterPro" id="IPR025436">
    <property type="entry name" value="DUF4179"/>
</dbReference>
<organism evidence="3 4">
    <name type="scientific">Dethiobacter alkaliphilus AHT 1</name>
    <dbReference type="NCBI Taxonomy" id="555088"/>
    <lineage>
        <taxon>Bacteria</taxon>
        <taxon>Bacillati</taxon>
        <taxon>Bacillota</taxon>
        <taxon>Dethiobacteria</taxon>
        <taxon>Dethiobacterales</taxon>
        <taxon>Dethiobacteraceae</taxon>
        <taxon>Dethiobacter</taxon>
    </lineage>
</organism>
<dbReference type="STRING" id="555088.DealDRAFT_0528"/>
<feature type="domain" description="DUF4179" evidence="2">
    <location>
        <begin position="51"/>
        <end position="138"/>
    </location>
</feature>
<protein>
    <recommendedName>
        <fullName evidence="2">DUF4179 domain-containing protein</fullName>
    </recommendedName>
</protein>
<evidence type="ECO:0000259" key="2">
    <source>
        <dbReference type="Pfam" id="PF13786"/>
    </source>
</evidence>
<comment type="caution">
    <text evidence="3">The sequence shown here is derived from an EMBL/GenBank/DDBJ whole genome shotgun (WGS) entry which is preliminary data.</text>
</comment>